<dbReference type="PANTHER" id="PTHR30269">
    <property type="entry name" value="TRANSMEMBRANE PROTEIN YFCA"/>
    <property type="match status" value="1"/>
</dbReference>
<evidence type="ECO:0000256" key="6">
    <source>
        <dbReference type="ARBA" id="ARBA00022989"/>
    </source>
</evidence>
<dbReference type="Proteomes" id="UP001149719">
    <property type="component" value="Unassembled WGS sequence"/>
</dbReference>
<comment type="similarity">
    <text evidence="2 8">Belongs to the 4-toluene sulfonate uptake permease (TSUP) (TC 2.A.102) family.</text>
</comment>
<evidence type="ECO:0000256" key="3">
    <source>
        <dbReference type="ARBA" id="ARBA00022448"/>
    </source>
</evidence>
<keyword evidence="6 8" id="KW-1133">Transmembrane helix</keyword>
<keyword evidence="4 8" id="KW-1003">Cell membrane</keyword>
<evidence type="ECO:0000256" key="1">
    <source>
        <dbReference type="ARBA" id="ARBA00004651"/>
    </source>
</evidence>
<dbReference type="RefSeq" id="WP_269127072.1">
    <property type="nucleotide sequence ID" value="NZ_JAPUBN010000019.1"/>
</dbReference>
<protein>
    <recommendedName>
        <fullName evidence="8">Probable membrane transporter protein</fullName>
    </recommendedName>
</protein>
<evidence type="ECO:0000256" key="5">
    <source>
        <dbReference type="ARBA" id="ARBA00022692"/>
    </source>
</evidence>
<gene>
    <name evidence="9" type="ORF">O1D97_15555</name>
</gene>
<organism evidence="9 10">
    <name type="scientific">Marinomonas phaeophyticola</name>
    <dbReference type="NCBI Taxonomy" id="3004091"/>
    <lineage>
        <taxon>Bacteria</taxon>
        <taxon>Pseudomonadati</taxon>
        <taxon>Pseudomonadota</taxon>
        <taxon>Gammaproteobacteria</taxon>
        <taxon>Oceanospirillales</taxon>
        <taxon>Oceanospirillaceae</taxon>
        <taxon>Marinomonas</taxon>
    </lineage>
</organism>
<dbReference type="InterPro" id="IPR002781">
    <property type="entry name" value="TM_pro_TauE-like"/>
</dbReference>
<feature type="transmembrane region" description="Helical" evidence="8">
    <location>
        <begin position="226"/>
        <end position="246"/>
    </location>
</feature>
<feature type="transmembrane region" description="Helical" evidence="8">
    <location>
        <begin position="12"/>
        <end position="37"/>
    </location>
</feature>
<feature type="transmembrane region" description="Helical" evidence="8">
    <location>
        <begin position="132"/>
        <end position="155"/>
    </location>
</feature>
<feature type="transmembrane region" description="Helical" evidence="8">
    <location>
        <begin position="105"/>
        <end position="125"/>
    </location>
</feature>
<dbReference type="PANTHER" id="PTHR30269:SF37">
    <property type="entry name" value="MEMBRANE TRANSPORTER PROTEIN"/>
    <property type="match status" value="1"/>
</dbReference>
<dbReference type="Pfam" id="PF01925">
    <property type="entry name" value="TauE"/>
    <property type="match status" value="1"/>
</dbReference>
<accession>A0ABT4JX90</accession>
<comment type="caution">
    <text evidence="9">The sequence shown here is derived from an EMBL/GenBank/DDBJ whole genome shotgun (WGS) entry which is preliminary data.</text>
</comment>
<feature type="transmembrane region" description="Helical" evidence="8">
    <location>
        <begin position="167"/>
        <end position="187"/>
    </location>
</feature>
<comment type="subcellular location">
    <subcellularLocation>
        <location evidence="1 8">Cell membrane</location>
        <topology evidence="1 8">Multi-pass membrane protein</topology>
    </subcellularLocation>
</comment>
<evidence type="ECO:0000256" key="4">
    <source>
        <dbReference type="ARBA" id="ARBA00022475"/>
    </source>
</evidence>
<feature type="transmembrane region" description="Helical" evidence="8">
    <location>
        <begin position="194"/>
        <end position="214"/>
    </location>
</feature>
<keyword evidence="3" id="KW-0813">Transport</keyword>
<reference evidence="9" key="1">
    <citation type="submission" date="2022-12" db="EMBL/GenBank/DDBJ databases">
        <title>Marinomonas 15G1-11 sp. nov, isolated from marine algae.</title>
        <authorList>
            <person name="Butt M."/>
            <person name="Choi D.G."/>
            <person name="Kim J.M."/>
            <person name="Lee J.K."/>
            <person name="Baek J.H."/>
            <person name="Jeon C.O."/>
        </authorList>
    </citation>
    <scope>NUCLEOTIDE SEQUENCE</scope>
    <source>
        <strain evidence="9">15G1-11</strain>
    </source>
</reference>
<evidence type="ECO:0000256" key="8">
    <source>
        <dbReference type="RuleBase" id="RU363041"/>
    </source>
</evidence>
<evidence type="ECO:0000313" key="9">
    <source>
        <dbReference type="EMBL" id="MCZ2722990.1"/>
    </source>
</evidence>
<keyword evidence="10" id="KW-1185">Reference proteome</keyword>
<keyword evidence="7 8" id="KW-0472">Membrane</keyword>
<dbReference type="EMBL" id="JAPUBN010000019">
    <property type="protein sequence ID" value="MCZ2722990.1"/>
    <property type="molecule type" value="Genomic_DNA"/>
</dbReference>
<dbReference type="InterPro" id="IPR052017">
    <property type="entry name" value="TSUP"/>
</dbReference>
<feature type="transmembrane region" description="Helical" evidence="8">
    <location>
        <begin position="49"/>
        <end position="67"/>
    </location>
</feature>
<evidence type="ECO:0000256" key="7">
    <source>
        <dbReference type="ARBA" id="ARBA00023136"/>
    </source>
</evidence>
<keyword evidence="5 8" id="KW-0812">Transmembrane</keyword>
<proteinExistence type="inferred from homology"/>
<sequence>MLSFAQLSYSAIDVLSLAIVIAGILVQARVGIGFALLSAPALFIINENYMPGPILILGFLLSLLMYLNEQRPLEIKTVLPAILARIPGSWCGVLTLAYLPQWLLGVIIGISLLAASLVSSVHASIKLTRSNLAIAGFLSGFSGTITSIGGPIMALLYQAQTPAVTRNALLCFFLVGTPISILLLMLADGMNQEAYVLCMKMLPGVIIGFILSKFKPLAFIAPSKKIIIALSLFSAFVILSKSLSMIL</sequence>
<evidence type="ECO:0000313" key="10">
    <source>
        <dbReference type="Proteomes" id="UP001149719"/>
    </source>
</evidence>
<evidence type="ECO:0000256" key="2">
    <source>
        <dbReference type="ARBA" id="ARBA00009142"/>
    </source>
</evidence>
<name>A0ABT4JX90_9GAMM</name>